<comment type="caution">
    <text evidence="2">The sequence shown here is derived from an EMBL/GenBank/DDBJ whole genome shotgun (WGS) entry which is preliminary data.</text>
</comment>
<name>A0AAD5HGY6_UMBRA</name>
<reference evidence="2" key="2">
    <citation type="journal article" date="2022" name="Proc. Natl. Acad. Sci. U.S.A.">
        <title>Diploid-dominant life cycles characterize the early evolution of Fungi.</title>
        <authorList>
            <person name="Amses K.R."/>
            <person name="Simmons D.R."/>
            <person name="Longcore J.E."/>
            <person name="Mondo S.J."/>
            <person name="Seto K."/>
            <person name="Jeronimo G.H."/>
            <person name="Bonds A.E."/>
            <person name="Quandt C.A."/>
            <person name="Davis W.J."/>
            <person name="Chang Y."/>
            <person name="Federici B.A."/>
            <person name="Kuo A."/>
            <person name="LaButti K."/>
            <person name="Pangilinan J."/>
            <person name="Andreopoulos W."/>
            <person name="Tritt A."/>
            <person name="Riley R."/>
            <person name="Hundley H."/>
            <person name="Johnson J."/>
            <person name="Lipzen A."/>
            <person name="Barry K."/>
            <person name="Lang B.F."/>
            <person name="Cuomo C.A."/>
            <person name="Buchler N.E."/>
            <person name="Grigoriev I.V."/>
            <person name="Spatafora J.W."/>
            <person name="Stajich J.E."/>
            <person name="James T.Y."/>
        </authorList>
    </citation>
    <scope>NUCLEOTIDE SEQUENCE</scope>
    <source>
        <strain evidence="2">AG</strain>
    </source>
</reference>
<keyword evidence="3" id="KW-1185">Reference proteome</keyword>
<organism evidence="2 3">
    <name type="scientific">Umbelopsis ramanniana AG</name>
    <dbReference type="NCBI Taxonomy" id="1314678"/>
    <lineage>
        <taxon>Eukaryota</taxon>
        <taxon>Fungi</taxon>
        <taxon>Fungi incertae sedis</taxon>
        <taxon>Mucoromycota</taxon>
        <taxon>Mucoromycotina</taxon>
        <taxon>Umbelopsidomycetes</taxon>
        <taxon>Umbelopsidales</taxon>
        <taxon>Umbelopsidaceae</taxon>
        <taxon>Umbelopsis</taxon>
    </lineage>
</organism>
<dbReference type="EMBL" id="MU620894">
    <property type="protein sequence ID" value="KAI8583995.1"/>
    <property type="molecule type" value="Genomic_DNA"/>
</dbReference>
<proteinExistence type="predicted"/>
<feature type="compositionally biased region" description="Basic residues" evidence="1">
    <location>
        <begin position="1"/>
        <end position="10"/>
    </location>
</feature>
<feature type="compositionally biased region" description="Low complexity" evidence="1">
    <location>
        <begin position="77"/>
        <end position="91"/>
    </location>
</feature>
<evidence type="ECO:0000313" key="3">
    <source>
        <dbReference type="Proteomes" id="UP001206595"/>
    </source>
</evidence>
<dbReference type="GeneID" id="75910988"/>
<reference evidence="2" key="1">
    <citation type="submission" date="2021-06" db="EMBL/GenBank/DDBJ databases">
        <authorList>
            <consortium name="DOE Joint Genome Institute"/>
            <person name="Mondo S.J."/>
            <person name="Amses K.R."/>
            <person name="Simmons D.R."/>
            <person name="Longcore J.E."/>
            <person name="Seto K."/>
            <person name="Alves G.H."/>
            <person name="Bonds A.E."/>
            <person name="Quandt C.A."/>
            <person name="Davis W.J."/>
            <person name="Chang Y."/>
            <person name="Letcher P.M."/>
            <person name="Powell M.J."/>
            <person name="Kuo A."/>
            <person name="Labutti K."/>
            <person name="Pangilinan J."/>
            <person name="Andreopoulos W."/>
            <person name="Tritt A."/>
            <person name="Riley R."/>
            <person name="Hundley H."/>
            <person name="Johnson J."/>
            <person name="Lipzen A."/>
            <person name="Barry K."/>
            <person name="Berbee M.L."/>
            <person name="Buchler N.E."/>
            <person name="Grigoriev I.V."/>
            <person name="Spatafora J.W."/>
            <person name="Stajich J.E."/>
            <person name="James T.Y."/>
        </authorList>
    </citation>
    <scope>NUCLEOTIDE SEQUENCE</scope>
    <source>
        <strain evidence="2">AG</strain>
    </source>
</reference>
<gene>
    <name evidence="2" type="ORF">K450DRAFT_220979</name>
</gene>
<evidence type="ECO:0000256" key="1">
    <source>
        <dbReference type="SAM" id="MobiDB-lite"/>
    </source>
</evidence>
<feature type="region of interest" description="Disordered" evidence="1">
    <location>
        <begin position="1"/>
        <end position="22"/>
    </location>
</feature>
<dbReference type="RefSeq" id="XP_051448999.1">
    <property type="nucleotide sequence ID" value="XM_051585640.1"/>
</dbReference>
<feature type="region of interest" description="Disordered" evidence="1">
    <location>
        <begin position="72"/>
        <end position="94"/>
    </location>
</feature>
<protein>
    <submittedName>
        <fullName evidence="2">Uncharacterized protein</fullName>
    </submittedName>
</protein>
<sequence>MTLTCSKRKRSMEDNQLPTPTKTVRFSTEKEEVIYTYSPTDYDRSGIHCVPVLYTVNPVIFESRRKLSVSIPEKDCSSVSSPTESDVSSPEYDARETFTRIKKGPKLRIDTSICQGPLFFTKLSTNPAKSSLPALDDDDNHFLVPLYS</sequence>
<dbReference type="Proteomes" id="UP001206595">
    <property type="component" value="Unassembled WGS sequence"/>
</dbReference>
<evidence type="ECO:0000313" key="2">
    <source>
        <dbReference type="EMBL" id="KAI8583995.1"/>
    </source>
</evidence>
<accession>A0AAD5HGY6</accession>
<dbReference type="AlphaFoldDB" id="A0AAD5HGY6"/>